<feature type="transmembrane region" description="Helical" evidence="9">
    <location>
        <begin position="31"/>
        <end position="53"/>
    </location>
</feature>
<feature type="transmembrane region" description="Helical" evidence="9">
    <location>
        <begin position="171"/>
        <end position="189"/>
    </location>
</feature>
<evidence type="ECO:0000256" key="7">
    <source>
        <dbReference type="ARBA" id="ARBA00022989"/>
    </source>
</evidence>
<dbReference type="PANTHER" id="PTHR30413">
    <property type="entry name" value="INNER MEMBRANE TRANSPORT PERMEASE"/>
    <property type="match status" value="1"/>
</dbReference>
<dbReference type="PRINTS" id="PR00164">
    <property type="entry name" value="ABC2TRNSPORT"/>
</dbReference>
<evidence type="ECO:0000256" key="3">
    <source>
        <dbReference type="ARBA" id="ARBA00022448"/>
    </source>
</evidence>
<feature type="transmembrane region" description="Helical" evidence="9">
    <location>
        <begin position="110"/>
        <end position="131"/>
    </location>
</feature>
<dbReference type="Proteomes" id="UP000054623">
    <property type="component" value="Unassembled WGS sequence"/>
</dbReference>
<keyword evidence="7 9" id="KW-1133">Transmembrane helix</keyword>
<evidence type="ECO:0000259" key="10">
    <source>
        <dbReference type="PROSITE" id="PS51012"/>
    </source>
</evidence>
<feature type="domain" description="ABC transmembrane type-2" evidence="10">
    <location>
        <begin position="32"/>
        <end position="250"/>
    </location>
</feature>
<evidence type="ECO:0000256" key="8">
    <source>
        <dbReference type="ARBA" id="ARBA00023136"/>
    </source>
</evidence>
<dbReference type="GO" id="GO:0140359">
    <property type="term" value="F:ABC-type transporter activity"/>
    <property type="evidence" value="ECO:0007669"/>
    <property type="project" value="InterPro"/>
</dbReference>
<keyword evidence="5" id="KW-0997">Cell inner membrane</keyword>
<evidence type="ECO:0000313" key="11">
    <source>
        <dbReference type="EMBL" id="KTE93905.1"/>
    </source>
</evidence>
<evidence type="ECO:0000256" key="9">
    <source>
        <dbReference type="RuleBase" id="RU361157"/>
    </source>
</evidence>
<dbReference type="InterPro" id="IPR000412">
    <property type="entry name" value="ABC_2_transport"/>
</dbReference>
<feature type="transmembrane region" description="Helical" evidence="9">
    <location>
        <begin position="137"/>
        <end position="159"/>
    </location>
</feature>
<evidence type="ECO:0000256" key="4">
    <source>
        <dbReference type="ARBA" id="ARBA00022475"/>
    </source>
</evidence>
<dbReference type="GO" id="GO:0015920">
    <property type="term" value="P:lipopolysaccharide transport"/>
    <property type="evidence" value="ECO:0007669"/>
    <property type="project" value="TreeGrafter"/>
</dbReference>
<sequence length="258" mass="30112">MVQQIKGIYRYRWLLQQLVNRDLKVKYKRSILGYLWSLLNPLMMMIVLSAVFSHIFRFSIENFPIYLLTGQVLFTFLSESTSMAMSSVIQNASLIKKVYVPKFIFPLSKIFSSFVNLLYSLIAVVIMLLFFRIQISWTIILFPIPIIYLFVMCVGLGLILSVAATYFRDVIYLYGIVIQAWTYLTPLFYPIDAVSQSIQTIIRLNPMYHIITYFRDVIMYGTIPTMETNLICAGYSISFLIIGIIVFKKYQKNFLLYV</sequence>
<accession>A0A0W1JQ80</accession>
<dbReference type="AlphaFoldDB" id="A0A0W1JQ80"/>
<evidence type="ECO:0000256" key="1">
    <source>
        <dbReference type="ARBA" id="ARBA00004429"/>
    </source>
</evidence>
<evidence type="ECO:0000256" key="6">
    <source>
        <dbReference type="ARBA" id="ARBA00022692"/>
    </source>
</evidence>
<dbReference type="PANTHER" id="PTHR30413:SF8">
    <property type="entry name" value="TRANSPORT PERMEASE PROTEIN"/>
    <property type="match status" value="1"/>
</dbReference>
<dbReference type="InterPro" id="IPR013525">
    <property type="entry name" value="ABC2_TM"/>
</dbReference>
<protein>
    <recommendedName>
        <fullName evidence="9">Transport permease protein</fullName>
    </recommendedName>
</protein>
<keyword evidence="4 9" id="KW-1003">Cell membrane</keyword>
<dbReference type="InterPro" id="IPR047817">
    <property type="entry name" value="ABC2_TM_bact-type"/>
</dbReference>
<dbReference type="PROSITE" id="PS51012">
    <property type="entry name" value="ABC_TM2"/>
    <property type="match status" value="1"/>
</dbReference>
<comment type="similarity">
    <text evidence="2 9">Belongs to the ABC-2 integral membrane protein family.</text>
</comment>
<feature type="transmembrane region" description="Helical" evidence="9">
    <location>
        <begin position="228"/>
        <end position="247"/>
    </location>
</feature>
<gene>
    <name evidence="11" type="ORF">AT727_02470</name>
</gene>
<evidence type="ECO:0000313" key="12">
    <source>
        <dbReference type="Proteomes" id="UP000054623"/>
    </source>
</evidence>
<comment type="caution">
    <text evidence="11">The sequence shown here is derived from an EMBL/GenBank/DDBJ whole genome shotgun (WGS) entry which is preliminary data.</text>
</comment>
<keyword evidence="3 9" id="KW-0813">Transport</keyword>
<organism evidence="11 12">
    <name type="scientific">Desulfitobacterium hafniense</name>
    <name type="common">Desulfitobacterium frappieri</name>
    <dbReference type="NCBI Taxonomy" id="49338"/>
    <lineage>
        <taxon>Bacteria</taxon>
        <taxon>Bacillati</taxon>
        <taxon>Bacillota</taxon>
        <taxon>Clostridia</taxon>
        <taxon>Eubacteriales</taxon>
        <taxon>Desulfitobacteriaceae</taxon>
        <taxon>Desulfitobacterium</taxon>
    </lineage>
</organism>
<keyword evidence="6 9" id="KW-0812">Transmembrane</keyword>
<dbReference type="OrthoDB" id="9786910at2"/>
<dbReference type="GO" id="GO:0043190">
    <property type="term" value="C:ATP-binding cassette (ABC) transporter complex"/>
    <property type="evidence" value="ECO:0007669"/>
    <property type="project" value="InterPro"/>
</dbReference>
<keyword evidence="8 9" id="KW-0472">Membrane</keyword>
<dbReference type="EMBL" id="LOCK01000001">
    <property type="protein sequence ID" value="KTE93905.1"/>
    <property type="molecule type" value="Genomic_DNA"/>
</dbReference>
<evidence type="ECO:0000256" key="2">
    <source>
        <dbReference type="ARBA" id="ARBA00007783"/>
    </source>
</evidence>
<name>A0A0W1JQ80_DESHA</name>
<comment type="subcellular location">
    <subcellularLocation>
        <location evidence="1">Cell inner membrane</location>
        <topology evidence="1">Multi-pass membrane protein</topology>
    </subcellularLocation>
    <subcellularLocation>
        <location evidence="9">Cell membrane</location>
        <topology evidence="9">Multi-pass membrane protein</topology>
    </subcellularLocation>
</comment>
<dbReference type="Pfam" id="PF01061">
    <property type="entry name" value="ABC2_membrane"/>
    <property type="match status" value="1"/>
</dbReference>
<feature type="transmembrane region" description="Helical" evidence="9">
    <location>
        <begin position="65"/>
        <end position="89"/>
    </location>
</feature>
<reference evidence="11 12" key="1">
    <citation type="submission" date="2015-12" db="EMBL/GenBank/DDBJ databases">
        <title>Draft Genome Sequence of Desulfitobacterium hafniense Strain DH, a Sulfate-reducing Bacterium Isolated from Paddy Soils.</title>
        <authorList>
            <person name="Bao P."/>
            <person name="Zhang X."/>
            <person name="Li G."/>
        </authorList>
    </citation>
    <scope>NUCLEOTIDE SEQUENCE [LARGE SCALE GENOMIC DNA]</scope>
    <source>
        <strain evidence="11 12">DH</strain>
    </source>
</reference>
<evidence type="ECO:0000256" key="5">
    <source>
        <dbReference type="ARBA" id="ARBA00022519"/>
    </source>
</evidence>
<proteinExistence type="inferred from homology"/>